<evidence type="ECO:0000259" key="7">
    <source>
        <dbReference type="Pfam" id="PF01555"/>
    </source>
</evidence>
<gene>
    <name evidence="8" type="ORF">IC627_16140</name>
</gene>
<dbReference type="AlphaFoldDB" id="A0A5F0YQE1"/>
<dbReference type="GO" id="GO:0005737">
    <property type="term" value="C:cytoplasm"/>
    <property type="evidence" value="ECO:0007669"/>
    <property type="project" value="TreeGrafter"/>
</dbReference>
<sequence length="447" mass="51277">MSLPLQTGVLGKEKLSEDALLAGGIKSEPWDLPDSSAPISLQYANKVSEEDILKTINHNYLIFNGSSEPKATESIPLDSFVLADNFYGLNKLTDDYKGKVKLIYLDPPYGTGMEFQSRSLEHAYKDIYGTASWVEMMRRRLILMRELMASDGTIYVHIGHQMLFHLKVIMDEVFGPDNFRNLITRRKCSSKNSTRKQYPNLHDYVLFYSKSSKWLFNQPGVPAPKEWIEKEYPKQDERGRYKLVPIHAPGVRNGETSTEWRGMMPPPGKHWQFKPSRLEEFDQNGEMHWSKTGNPRRKVYLEENKKVPITDLWDQYRDAHHQSKMITGYPTEKNLDMLKMIVEASTNEGDIVLDPFCGSGTTIHAARDLNRHWLGIDQSFTAAHASVKRMKHGLEKMGDYVNSNKSSKQNELPLGSDENKVEIGFNLVVDADVYEHYQDLVQEIAKI</sequence>
<dbReference type="PROSITE" id="PS00092">
    <property type="entry name" value="N6_MTASE"/>
    <property type="match status" value="1"/>
</dbReference>
<organism evidence="8 9">
    <name type="scientific">Photobacterium damsela subsp. piscicida</name>
    <name type="common">Pasteurella piscicida</name>
    <dbReference type="NCBI Taxonomy" id="38294"/>
    <lineage>
        <taxon>Bacteria</taxon>
        <taxon>Pseudomonadati</taxon>
        <taxon>Pseudomonadota</taxon>
        <taxon>Gammaproteobacteria</taxon>
        <taxon>Vibrionales</taxon>
        <taxon>Vibrionaceae</taxon>
        <taxon>Photobacterium</taxon>
    </lineage>
</organism>
<evidence type="ECO:0000256" key="2">
    <source>
        <dbReference type="ARBA" id="ARBA00011900"/>
    </source>
</evidence>
<evidence type="ECO:0000313" key="8">
    <source>
        <dbReference type="EMBL" id="QOD58804.1"/>
    </source>
</evidence>
<reference evidence="8 9" key="1">
    <citation type="submission" date="2020-09" db="EMBL/GenBank/DDBJ databases">
        <title>Complete, closed and curated genome sequences of Photobacterium damselae subsp. piscicida isolates from Australia indicate localised evolution and additional plasmid-borne pathogenicity mechanisms.</title>
        <authorList>
            <person name="Baseggio L."/>
            <person name="Silayeva O."/>
            <person name="Buller N."/>
            <person name="Landos M."/>
            <person name="Engelstaedter J."/>
            <person name="Barnes A.C."/>
        </authorList>
    </citation>
    <scope>NUCLEOTIDE SEQUENCE [LARGE SCALE GENOMIC DNA]</scope>
    <source>
        <strain evidence="8 9">AS-16-0540-1</strain>
    </source>
</reference>
<dbReference type="GO" id="GO:0032259">
    <property type="term" value="P:methylation"/>
    <property type="evidence" value="ECO:0007669"/>
    <property type="project" value="UniProtKB-KW"/>
</dbReference>
<name>A0A5F0YQE1_PHODP</name>
<protein>
    <recommendedName>
        <fullName evidence="2">site-specific DNA-methyltransferase (adenine-specific)</fullName>
        <ecNumber evidence="2">2.1.1.72</ecNumber>
    </recommendedName>
</protein>
<dbReference type="PANTHER" id="PTHR13370:SF24">
    <property type="entry name" value="TYPE III RESTRICTION-MODIFICATION ENZYME STYLTI MOD SUBUNIT"/>
    <property type="match status" value="1"/>
</dbReference>
<proteinExistence type="inferred from homology"/>
<keyword evidence="5" id="KW-0949">S-adenosyl-L-methionine</keyword>
<evidence type="ECO:0000256" key="5">
    <source>
        <dbReference type="ARBA" id="ARBA00022691"/>
    </source>
</evidence>
<dbReference type="Proteomes" id="UP000516656">
    <property type="component" value="Chromosome 2"/>
</dbReference>
<dbReference type="GO" id="GO:0009007">
    <property type="term" value="F:site-specific DNA-methyltransferase (adenine-specific) activity"/>
    <property type="evidence" value="ECO:0007669"/>
    <property type="project" value="UniProtKB-EC"/>
</dbReference>
<dbReference type="InterPro" id="IPR002295">
    <property type="entry name" value="N4/N6-MTase_EcoPI_Mod-like"/>
</dbReference>
<dbReference type="Pfam" id="PF01555">
    <property type="entry name" value="N6_N4_Mtase"/>
    <property type="match status" value="1"/>
</dbReference>
<comment type="similarity">
    <text evidence="1">Belongs to the N(4)/N(6)-methyltransferase family.</text>
</comment>
<evidence type="ECO:0000313" key="9">
    <source>
        <dbReference type="Proteomes" id="UP000516656"/>
    </source>
</evidence>
<accession>A0A5F0YQE1</accession>
<dbReference type="EMBL" id="CP061855">
    <property type="protein sequence ID" value="QOD58804.1"/>
    <property type="molecule type" value="Genomic_DNA"/>
</dbReference>
<keyword evidence="3 8" id="KW-0489">Methyltransferase</keyword>
<evidence type="ECO:0000256" key="4">
    <source>
        <dbReference type="ARBA" id="ARBA00022679"/>
    </source>
</evidence>
<dbReference type="PANTHER" id="PTHR13370">
    <property type="entry name" value="RNA METHYLASE-RELATED"/>
    <property type="match status" value="1"/>
</dbReference>
<dbReference type="REBASE" id="447464">
    <property type="entry name" value="M.Pda5401ORF16140P"/>
</dbReference>
<evidence type="ECO:0000256" key="3">
    <source>
        <dbReference type="ARBA" id="ARBA00022603"/>
    </source>
</evidence>
<dbReference type="EC" id="2.1.1.72" evidence="2"/>
<keyword evidence="4 8" id="KW-0808">Transferase</keyword>
<dbReference type="PRINTS" id="PR00506">
    <property type="entry name" value="D21N6MTFRASE"/>
</dbReference>
<feature type="domain" description="DNA methylase N-4/N-6" evidence="7">
    <location>
        <begin position="100"/>
        <end position="380"/>
    </location>
</feature>
<evidence type="ECO:0000256" key="6">
    <source>
        <dbReference type="ARBA" id="ARBA00047942"/>
    </source>
</evidence>
<dbReference type="SUPFAM" id="SSF53335">
    <property type="entry name" value="S-adenosyl-L-methionine-dependent methyltransferases"/>
    <property type="match status" value="1"/>
</dbReference>
<dbReference type="InterPro" id="IPR002941">
    <property type="entry name" value="DNA_methylase_N4/N6"/>
</dbReference>
<dbReference type="InterPro" id="IPR029063">
    <property type="entry name" value="SAM-dependent_MTases_sf"/>
</dbReference>
<dbReference type="Gene3D" id="3.40.50.150">
    <property type="entry name" value="Vaccinia Virus protein VP39"/>
    <property type="match status" value="1"/>
</dbReference>
<dbReference type="GO" id="GO:0008170">
    <property type="term" value="F:N-methyltransferase activity"/>
    <property type="evidence" value="ECO:0007669"/>
    <property type="project" value="InterPro"/>
</dbReference>
<dbReference type="InterPro" id="IPR002052">
    <property type="entry name" value="DNA_methylase_N6_adenine_CS"/>
</dbReference>
<comment type="catalytic activity">
    <reaction evidence="6">
        <text>a 2'-deoxyadenosine in DNA + S-adenosyl-L-methionine = an N(6)-methyl-2'-deoxyadenosine in DNA + S-adenosyl-L-homocysteine + H(+)</text>
        <dbReference type="Rhea" id="RHEA:15197"/>
        <dbReference type="Rhea" id="RHEA-COMP:12418"/>
        <dbReference type="Rhea" id="RHEA-COMP:12419"/>
        <dbReference type="ChEBI" id="CHEBI:15378"/>
        <dbReference type="ChEBI" id="CHEBI:57856"/>
        <dbReference type="ChEBI" id="CHEBI:59789"/>
        <dbReference type="ChEBI" id="CHEBI:90615"/>
        <dbReference type="ChEBI" id="CHEBI:90616"/>
        <dbReference type="EC" id="2.1.1.72"/>
    </reaction>
</comment>
<dbReference type="GO" id="GO:0003677">
    <property type="term" value="F:DNA binding"/>
    <property type="evidence" value="ECO:0007669"/>
    <property type="project" value="InterPro"/>
</dbReference>
<evidence type="ECO:0000256" key="1">
    <source>
        <dbReference type="ARBA" id="ARBA00006594"/>
    </source>
</evidence>